<dbReference type="Proteomes" id="UP001597101">
    <property type="component" value="Unassembled WGS sequence"/>
</dbReference>
<dbReference type="Pfam" id="PF13747">
    <property type="entry name" value="DUF4164"/>
    <property type="match status" value="1"/>
</dbReference>
<dbReference type="InterPro" id="IPR025310">
    <property type="entry name" value="DUF4164"/>
</dbReference>
<protein>
    <submittedName>
        <fullName evidence="2">DUF4164 family protein</fullName>
    </submittedName>
</protein>
<sequence length="107" mass="11598">MAEDAKDKAAREPKVGVSDAEAQGKSLTAALKKLNDALDKLEHKAGAYVPADKDEELQRLADDRARLGRDLDAAAARAERLKEVNSEVSRRLVGAMEMVRGVIEKKG</sequence>
<reference evidence="3" key="1">
    <citation type="journal article" date="2019" name="Int. J. Syst. Evol. Microbiol.">
        <title>The Global Catalogue of Microorganisms (GCM) 10K type strain sequencing project: providing services to taxonomists for standard genome sequencing and annotation.</title>
        <authorList>
            <consortium name="The Broad Institute Genomics Platform"/>
            <consortium name="The Broad Institute Genome Sequencing Center for Infectious Disease"/>
            <person name="Wu L."/>
            <person name="Ma J."/>
        </authorList>
    </citation>
    <scope>NUCLEOTIDE SEQUENCE [LARGE SCALE GENOMIC DNA]</scope>
    <source>
        <strain evidence="3">CCUG 60023</strain>
    </source>
</reference>
<comment type="caution">
    <text evidence="2">The sequence shown here is derived from an EMBL/GenBank/DDBJ whole genome shotgun (WGS) entry which is preliminary data.</text>
</comment>
<evidence type="ECO:0000256" key="1">
    <source>
        <dbReference type="SAM" id="MobiDB-lite"/>
    </source>
</evidence>
<organism evidence="2 3">
    <name type="scientific">Pseudahrensia aquimaris</name>
    <dbReference type="NCBI Taxonomy" id="744461"/>
    <lineage>
        <taxon>Bacteria</taxon>
        <taxon>Pseudomonadati</taxon>
        <taxon>Pseudomonadota</taxon>
        <taxon>Alphaproteobacteria</taxon>
        <taxon>Hyphomicrobiales</taxon>
        <taxon>Ahrensiaceae</taxon>
        <taxon>Pseudahrensia</taxon>
    </lineage>
</organism>
<feature type="region of interest" description="Disordered" evidence="1">
    <location>
        <begin position="1"/>
        <end position="22"/>
    </location>
</feature>
<feature type="compositionally biased region" description="Basic and acidic residues" evidence="1">
    <location>
        <begin position="1"/>
        <end position="14"/>
    </location>
</feature>
<name>A0ABW3FBN0_9HYPH</name>
<keyword evidence="3" id="KW-1185">Reference proteome</keyword>
<accession>A0ABW3FBN0</accession>
<evidence type="ECO:0000313" key="2">
    <source>
        <dbReference type="EMBL" id="MFD0915263.1"/>
    </source>
</evidence>
<proteinExistence type="predicted"/>
<evidence type="ECO:0000313" key="3">
    <source>
        <dbReference type="Proteomes" id="UP001597101"/>
    </source>
</evidence>
<gene>
    <name evidence="2" type="ORF">ACFQ14_02475</name>
</gene>
<dbReference type="RefSeq" id="WP_377211113.1">
    <property type="nucleotide sequence ID" value="NZ_JBHTJV010000002.1"/>
</dbReference>
<dbReference type="EMBL" id="JBHTJV010000002">
    <property type="protein sequence ID" value="MFD0915263.1"/>
    <property type="molecule type" value="Genomic_DNA"/>
</dbReference>